<organism evidence="1 2">
    <name type="scientific">Catharanthus roseus</name>
    <name type="common">Madagascar periwinkle</name>
    <name type="synonym">Vinca rosea</name>
    <dbReference type="NCBI Taxonomy" id="4058"/>
    <lineage>
        <taxon>Eukaryota</taxon>
        <taxon>Viridiplantae</taxon>
        <taxon>Streptophyta</taxon>
        <taxon>Embryophyta</taxon>
        <taxon>Tracheophyta</taxon>
        <taxon>Spermatophyta</taxon>
        <taxon>Magnoliopsida</taxon>
        <taxon>eudicotyledons</taxon>
        <taxon>Gunneridae</taxon>
        <taxon>Pentapetalae</taxon>
        <taxon>asterids</taxon>
        <taxon>lamiids</taxon>
        <taxon>Gentianales</taxon>
        <taxon>Apocynaceae</taxon>
        <taxon>Rauvolfioideae</taxon>
        <taxon>Vinceae</taxon>
        <taxon>Catharanthinae</taxon>
        <taxon>Catharanthus</taxon>
    </lineage>
</organism>
<name>A0ACB9ZTT8_CATRO</name>
<evidence type="ECO:0000313" key="2">
    <source>
        <dbReference type="Proteomes" id="UP001060085"/>
    </source>
</evidence>
<comment type="caution">
    <text evidence="1">The sequence shown here is derived from an EMBL/GenBank/DDBJ whole genome shotgun (WGS) entry which is preliminary data.</text>
</comment>
<dbReference type="EMBL" id="CM044708">
    <property type="protein sequence ID" value="KAI5650453.1"/>
    <property type="molecule type" value="Genomic_DNA"/>
</dbReference>
<accession>A0ACB9ZTT8</accession>
<proteinExistence type="predicted"/>
<reference evidence="2" key="1">
    <citation type="journal article" date="2023" name="Nat. Plants">
        <title>Single-cell RNA sequencing provides a high-resolution roadmap for understanding the multicellular compartmentation of specialized metabolism.</title>
        <authorList>
            <person name="Sun S."/>
            <person name="Shen X."/>
            <person name="Li Y."/>
            <person name="Li Y."/>
            <person name="Wang S."/>
            <person name="Li R."/>
            <person name="Zhang H."/>
            <person name="Shen G."/>
            <person name="Guo B."/>
            <person name="Wei J."/>
            <person name="Xu J."/>
            <person name="St-Pierre B."/>
            <person name="Chen S."/>
            <person name="Sun C."/>
        </authorList>
    </citation>
    <scope>NUCLEOTIDE SEQUENCE [LARGE SCALE GENOMIC DNA]</scope>
</reference>
<sequence length="345" mass="39863">MGAAWAMSRAPELLSIGRDIMVSEHTYQPDQLELSATPCVRNIVCAKTLKGDPHCVDSPKAVENEKGALEAKLKPIKKKTKGKGLIGAWDQDSSESEGEEKVSVCFMALESQVQCSPSNFSSFIDYDDPNSMLIEMYDELKKISKKNKEFKNKIDDLLNKNSKLSSENKTLLESLEVLKNKKDFSNKEFQKLVLENKNLCEKVLSLEKYMVDYNDLKNDLTMCIEKFTKRKENFEKLLGSQRSPFDKNGEKLMKKEEVAKVEEVEREKVKEATNFEEWTRKRRKIAPEYKVDLSDIEVNELYNLEMIYEFYANLHKGRAQKQGNITYQWVTSRAGSKGIYFDYRM</sequence>
<gene>
    <name evidence="1" type="ORF">M9H77_36458</name>
</gene>
<keyword evidence="2" id="KW-1185">Reference proteome</keyword>
<protein>
    <submittedName>
        <fullName evidence="1">Uncharacterized protein</fullName>
    </submittedName>
</protein>
<evidence type="ECO:0000313" key="1">
    <source>
        <dbReference type="EMBL" id="KAI5650453.1"/>
    </source>
</evidence>
<dbReference type="Proteomes" id="UP001060085">
    <property type="component" value="Linkage Group LG08"/>
</dbReference>